<evidence type="ECO:0000313" key="2">
    <source>
        <dbReference type="Proteomes" id="UP001153709"/>
    </source>
</evidence>
<reference evidence="1" key="1">
    <citation type="submission" date="2022-01" db="EMBL/GenBank/DDBJ databases">
        <authorList>
            <person name="King R."/>
        </authorList>
    </citation>
    <scope>NUCLEOTIDE SEQUENCE</scope>
</reference>
<dbReference type="OrthoDB" id="425681at2759"/>
<evidence type="ECO:0000313" key="1">
    <source>
        <dbReference type="EMBL" id="CAG9830839.1"/>
    </source>
</evidence>
<dbReference type="EMBL" id="OU898278">
    <property type="protein sequence ID" value="CAG9830839.1"/>
    <property type="molecule type" value="Genomic_DNA"/>
</dbReference>
<protein>
    <submittedName>
        <fullName evidence="1">Uncharacterized protein</fullName>
    </submittedName>
</protein>
<keyword evidence="2" id="KW-1185">Reference proteome</keyword>
<name>A0A9N9SU85_DIABA</name>
<accession>A0A9N9SU85</accession>
<sequence>MHRTKRRNPPRRLAQPIVIQYGNESNNSRSKIIADNEDDLQRQLHTFNFTANKLYMRISVEKTKCIVISKEPRRCKLEIDGKIVEQVMKFNYLGVEVTSDRDIRTQGNHQKRQE</sequence>
<proteinExistence type="predicted"/>
<dbReference type="AlphaFoldDB" id="A0A9N9SU85"/>
<gene>
    <name evidence="1" type="ORF">DIABBA_LOCUS4495</name>
</gene>
<organism evidence="1 2">
    <name type="scientific">Diabrotica balteata</name>
    <name type="common">Banded cucumber beetle</name>
    <dbReference type="NCBI Taxonomy" id="107213"/>
    <lineage>
        <taxon>Eukaryota</taxon>
        <taxon>Metazoa</taxon>
        <taxon>Ecdysozoa</taxon>
        <taxon>Arthropoda</taxon>
        <taxon>Hexapoda</taxon>
        <taxon>Insecta</taxon>
        <taxon>Pterygota</taxon>
        <taxon>Neoptera</taxon>
        <taxon>Endopterygota</taxon>
        <taxon>Coleoptera</taxon>
        <taxon>Polyphaga</taxon>
        <taxon>Cucujiformia</taxon>
        <taxon>Chrysomeloidea</taxon>
        <taxon>Chrysomelidae</taxon>
        <taxon>Galerucinae</taxon>
        <taxon>Diabroticina</taxon>
        <taxon>Diabroticites</taxon>
        <taxon>Diabrotica</taxon>
    </lineage>
</organism>
<dbReference type="Proteomes" id="UP001153709">
    <property type="component" value="Chromosome 3"/>
</dbReference>